<reference evidence="12" key="1">
    <citation type="submission" date="2019-06" db="EMBL/GenBank/DDBJ databases">
        <authorList>
            <consortium name="Wellcome Sanger Institute Data Sharing"/>
        </authorList>
    </citation>
    <scope>NUCLEOTIDE SEQUENCE [LARGE SCALE GENOMIC DNA]</scope>
</reference>
<feature type="region of interest" description="Disordered" evidence="9">
    <location>
        <begin position="815"/>
        <end position="854"/>
    </location>
</feature>
<dbReference type="OrthoDB" id="28045at2759"/>
<evidence type="ECO:0000256" key="5">
    <source>
        <dbReference type="ARBA" id="ARBA00022723"/>
    </source>
</evidence>
<gene>
    <name evidence="12" type="primary">LOC115404846</name>
</gene>
<feature type="compositionally biased region" description="Basic and acidic residues" evidence="9">
    <location>
        <begin position="978"/>
        <end position="987"/>
    </location>
</feature>
<evidence type="ECO:0000313" key="12">
    <source>
        <dbReference type="Ensembl" id="ENSSFAP00005033968.1"/>
    </source>
</evidence>
<feature type="domain" description="DH" evidence="11">
    <location>
        <begin position="99"/>
        <end position="296"/>
    </location>
</feature>
<feature type="compositionally biased region" description="Low complexity" evidence="9">
    <location>
        <begin position="954"/>
        <end position="967"/>
    </location>
</feature>
<feature type="compositionally biased region" description="Polar residues" evidence="9">
    <location>
        <begin position="927"/>
        <end position="936"/>
    </location>
</feature>
<evidence type="ECO:0000256" key="3">
    <source>
        <dbReference type="ARBA" id="ARBA00022553"/>
    </source>
</evidence>
<feature type="region of interest" description="Disordered" evidence="9">
    <location>
        <begin position="920"/>
        <end position="992"/>
    </location>
</feature>
<keyword evidence="13" id="KW-1185">Reference proteome</keyword>
<dbReference type="CDD" id="cd00160">
    <property type="entry name" value="RhoGEF"/>
    <property type="match status" value="1"/>
</dbReference>
<dbReference type="GO" id="GO:0035023">
    <property type="term" value="P:regulation of Rho protein signal transduction"/>
    <property type="evidence" value="ECO:0007669"/>
    <property type="project" value="TreeGrafter"/>
</dbReference>
<evidence type="ECO:0000256" key="2">
    <source>
        <dbReference type="ARBA" id="ARBA00022490"/>
    </source>
</evidence>
<dbReference type="InParanoid" id="A0A672HXJ3"/>
<evidence type="ECO:0000256" key="8">
    <source>
        <dbReference type="ARBA" id="ARBA00023054"/>
    </source>
</evidence>
<dbReference type="PROSITE" id="PS50003">
    <property type="entry name" value="PH_DOMAIN"/>
    <property type="match status" value="1"/>
</dbReference>
<keyword evidence="6" id="KW-0863">Zinc-finger</keyword>
<evidence type="ECO:0000256" key="9">
    <source>
        <dbReference type="SAM" id="MobiDB-lite"/>
    </source>
</evidence>
<organism evidence="12 13">
    <name type="scientific">Salarias fasciatus</name>
    <name type="common">Jewelled blenny</name>
    <name type="synonym">Blennius fasciatus</name>
    <dbReference type="NCBI Taxonomy" id="181472"/>
    <lineage>
        <taxon>Eukaryota</taxon>
        <taxon>Metazoa</taxon>
        <taxon>Chordata</taxon>
        <taxon>Craniata</taxon>
        <taxon>Vertebrata</taxon>
        <taxon>Euteleostomi</taxon>
        <taxon>Actinopterygii</taxon>
        <taxon>Neopterygii</taxon>
        <taxon>Teleostei</taxon>
        <taxon>Neoteleostei</taxon>
        <taxon>Acanthomorphata</taxon>
        <taxon>Ovalentaria</taxon>
        <taxon>Blenniimorphae</taxon>
        <taxon>Blenniiformes</taxon>
        <taxon>Blennioidei</taxon>
        <taxon>Blenniidae</taxon>
        <taxon>Salariinae</taxon>
        <taxon>Salarias</taxon>
    </lineage>
</organism>
<dbReference type="GO" id="GO:0008270">
    <property type="term" value="F:zinc ion binding"/>
    <property type="evidence" value="ECO:0007669"/>
    <property type="project" value="UniProtKB-KW"/>
</dbReference>
<dbReference type="RefSeq" id="XP_029970041.1">
    <property type="nucleotide sequence ID" value="XM_030114181.1"/>
</dbReference>
<dbReference type="PANTHER" id="PTHR13944">
    <property type="entry name" value="AGAP007712-PA"/>
    <property type="match status" value="1"/>
</dbReference>
<evidence type="ECO:0000256" key="7">
    <source>
        <dbReference type="ARBA" id="ARBA00022833"/>
    </source>
</evidence>
<keyword evidence="8" id="KW-0175">Coiled coil</keyword>
<dbReference type="Proteomes" id="UP000472267">
    <property type="component" value="Chromosome 18"/>
</dbReference>
<feature type="region of interest" description="Disordered" evidence="9">
    <location>
        <begin position="1"/>
        <end position="38"/>
    </location>
</feature>
<comment type="subcellular location">
    <subcellularLocation>
        <location evidence="1">Cytoplasm</location>
    </subcellularLocation>
</comment>
<dbReference type="Gene3D" id="2.30.29.30">
    <property type="entry name" value="Pleckstrin-homology domain (PH domain)/Phosphotyrosine-binding domain (PTB)"/>
    <property type="match status" value="1"/>
</dbReference>
<dbReference type="AlphaFoldDB" id="A0A672HXJ3"/>
<dbReference type="GO" id="GO:0005886">
    <property type="term" value="C:plasma membrane"/>
    <property type="evidence" value="ECO:0007669"/>
    <property type="project" value="TreeGrafter"/>
</dbReference>
<feature type="region of interest" description="Disordered" evidence="9">
    <location>
        <begin position="888"/>
        <end position="907"/>
    </location>
</feature>
<evidence type="ECO:0000256" key="6">
    <source>
        <dbReference type="ARBA" id="ARBA00022771"/>
    </source>
</evidence>
<dbReference type="InterPro" id="IPR000219">
    <property type="entry name" value="DH_dom"/>
</dbReference>
<reference evidence="12" key="2">
    <citation type="submission" date="2025-08" db="UniProtKB">
        <authorList>
            <consortium name="Ensembl"/>
        </authorList>
    </citation>
    <scope>IDENTIFICATION</scope>
</reference>
<evidence type="ECO:0000256" key="1">
    <source>
        <dbReference type="ARBA" id="ARBA00004496"/>
    </source>
</evidence>
<evidence type="ECO:0000259" key="11">
    <source>
        <dbReference type="PROSITE" id="PS50010"/>
    </source>
</evidence>
<feature type="region of interest" description="Disordered" evidence="9">
    <location>
        <begin position="596"/>
        <end position="620"/>
    </location>
</feature>
<evidence type="ECO:0000313" key="13">
    <source>
        <dbReference type="Proteomes" id="UP000472267"/>
    </source>
</evidence>
<keyword evidence="4" id="KW-0344">Guanine-nucleotide releasing factor</keyword>
<dbReference type="PROSITE" id="PS50010">
    <property type="entry name" value="DH_2"/>
    <property type="match status" value="1"/>
</dbReference>
<protein>
    <submittedName>
        <fullName evidence="12">Rho guanine nucleotide exchange factor 18-like</fullName>
    </submittedName>
</protein>
<keyword evidence="7" id="KW-0862">Zinc</keyword>
<keyword evidence="2" id="KW-0963">Cytoplasm</keyword>
<dbReference type="SMART" id="SM00325">
    <property type="entry name" value="RhoGEF"/>
    <property type="match status" value="1"/>
</dbReference>
<dbReference type="InterPro" id="IPR051632">
    <property type="entry name" value="Rho_GEF"/>
</dbReference>
<proteinExistence type="predicted"/>
<dbReference type="Pfam" id="PF00621">
    <property type="entry name" value="RhoGEF"/>
    <property type="match status" value="1"/>
</dbReference>
<keyword evidence="5" id="KW-0479">Metal-binding</keyword>
<dbReference type="FunFam" id="1.20.900.10:FF:000004">
    <property type="entry name" value="Rho guanine nucleotide exchange factor 2"/>
    <property type="match status" value="1"/>
</dbReference>
<feature type="compositionally biased region" description="Acidic residues" evidence="9">
    <location>
        <begin position="597"/>
        <end position="611"/>
    </location>
</feature>
<dbReference type="GO" id="GO:0005085">
    <property type="term" value="F:guanyl-nucleotide exchange factor activity"/>
    <property type="evidence" value="ECO:0007669"/>
    <property type="project" value="UniProtKB-KW"/>
</dbReference>
<keyword evidence="3" id="KW-0597">Phosphoprotein</keyword>
<dbReference type="SUPFAM" id="SSF50729">
    <property type="entry name" value="PH domain-like"/>
    <property type="match status" value="1"/>
</dbReference>
<feature type="domain" description="PH" evidence="10">
    <location>
        <begin position="338"/>
        <end position="440"/>
    </location>
</feature>
<sequence length="1019" mass="114878">MTVTPATSSPAPASSSHGGSSRRSGPAQMDESDGLRSRLASEDSLALASSLAEPINLEDSHYTLLRGELEADAQSLEAESWSLAVDPSFLRSLNKEAIKRQDVIYELIQTEMHHVRTLKILMHVYMHELRQSLLMDEAKLERLFFGVGTLLSLHHIFFTSLKEEQSRSQEEGSPNAYHITQLGDVLISQFSGATGEQMIECYSSFCSRSKDAISFYKDQMQNNKKLQILNRKIGQLPLVRRLGIPELFLLVTQRITKYPVLVERIIQNTEADTDEHRSLVEGLGLIKDTITQVDSRVSEYEKAARLREIALRLESKPPGRLKDDRLLRREDLIQGNRTLLHEGPVTWKSSGRQKDVHAVLLTDALLLLQEKDQKFAFAAVDNKPPVVSLQKLIVREVAHEDKAMFLICTCTSSLPEMYEIHTGSREERANWTSLIRGAVECHREETMYHQQIARLQHFQDILKERDDLIKHALEEKQQIFAALYKDVTEQEPPRKGLLLRGDAADLQQGETLLIGAIDEVENLQNLLFLRLKDNGLHLDERTKQEVPNWTAHTFADSGPNPAAHALNDGEAVDLSGESVEIPVYRSHSGINHTLQEMDSEGPEQSADDEPDSASLANVNSASSHFPEAEVYDSVILLAQRLYSLQTIVAHQDSRIELQSALQSKSKQSARNYSNVLLEQEKQRNLEKQKEELATLRKLQAQHREEQQRWEKEREQQRLQMEALEAQLQQREEDCRRREDKLSSEKAELERQRESYQQDLERLRETTQSVDKEKERLSQERERMDKLKSKLMPSAGNYDDPAHAWSLSSNPSFRGSVVNGGVSRTPTAKHSSGPLEVPPKVPPRRESISPQPAKPELPIHLISTTNQVHKPASVQQQIPTKLAALSKGKEKGFKAKATHQRTHSAASIDVNQVIPIRVTGKEGGSLRATRTSSPQRISHSETFRAPGSAQRVKVSQSFSTSKQSGSDSRPPAPPPFPKEVLEKKKSEGDLPLAVHVCRRRLLSDEEAGDRCGKQGKHQKL</sequence>
<dbReference type="Gene3D" id="1.20.900.10">
    <property type="entry name" value="Dbl homology (DH) domain"/>
    <property type="match status" value="1"/>
</dbReference>
<dbReference type="Pfam" id="PF17838">
    <property type="entry name" value="PH_16"/>
    <property type="match status" value="1"/>
</dbReference>
<reference evidence="12" key="3">
    <citation type="submission" date="2025-09" db="UniProtKB">
        <authorList>
            <consortium name="Ensembl"/>
        </authorList>
    </citation>
    <scope>IDENTIFICATION</scope>
</reference>
<dbReference type="SMART" id="SM00233">
    <property type="entry name" value="PH"/>
    <property type="match status" value="1"/>
</dbReference>
<dbReference type="PANTHER" id="PTHR13944:SF23">
    <property type="entry name" value="RHO GUANINE NUCLEOTIDE EXCHANGE FACTOR 18"/>
    <property type="match status" value="1"/>
</dbReference>
<evidence type="ECO:0000256" key="4">
    <source>
        <dbReference type="ARBA" id="ARBA00022658"/>
    </source>
</evidence>
<feature type="region of interest" description="Disordered" evidence="9">
    <location>
        <begin position="729"/>
        <end position="782"/>
    </location>
</feature>
<dbReference type="InterPro" id="IPR035899">
    <property type="entry name" value="DBL_dom_sf"/>
</dbReference>
<dbReference type="OMA" id="CEREPRT"/>
<dbReference type="InterPro" id="IPR011993">
    <property type="entry name" value="PH-like_dom_sf"/>
</dbReference>
<dbReference type="RefSeq" id="XP_029970040.1">
    <property type="nucleotide sequence ID" value="XM_030114180.1"/>
</dbReference>
<feature type="region of interest" description="Disordered" evidence="9">
    <location>
        <begin position="1000"/>
        <end position="1019"/>
    </location>
</feature>
<dbReference type="GeneID" id="115404846"/>
<dbReference type="Ensembl" id="ENSSFAT00005035260.1">
    <property type="protein sequence ID" value="ENSSFAP00005033968.1"/>
    <property type="gene ID" value="ENSSFAG00005017276.1"/>
</dbReference>
<accession>A0A672HXJ3</accession>
<dbReference type="InterPro" id="IPR041020">
    <property type="entry name" value="PH_16"/>
</dbReference>
<name>A0A672HXJ3_SALFA</name>
<evidence type="ECO:0000259" key="10">
    <source>
        <dbReference type="PROSITE" id="PS50003"/>
    </source>
</evidence>
<dbReference type="InterPro" id="IPR001849">
    <property type="entry name" value="PH_domain"/>
</dbReference>
<dbReference type="GO" id="GO:0005737">
    <property type="term" value="C:cytoplasm"/>
    <property type="evidence" value="ECO:0007669"/>
    <property type="project" value="UniProtKB-SubCell"/>
</dbReference>
<feature type="compositionally biased region" description="Low complexity" evidence="9">
    <location>
        <begin position="8"/>
        <end position="27"/>
    </location>
</feature>
<dbReference type="SUPFAM" id="SSF48065">
    <property type="entry name" value="DBL homology domain (DH-domain)"/>
    <property type="match status" value="1"/>
</dbReference>